<reference evidence="2" key="2">
    <citation type="submission" date="2015-01" db="EMBL/GenBank/DDBJ databases">
        <title>Evolutionary Origins and Diversification of the Mycorrhizal Mutualists.</title>
        <authorList>
            <consortium name="DOE Joint Genome Institute"/>
            <consortium name="Mycorrhizal Genomics Consortium"/>
            <person name="Kohler A."/>
            <person name="Kuo A."/>
            <person name="Nagy L.G."/>
            <person name="Floudas D."/>
            <person name="Copeland A."/>
            <person name="Barry K.W."/>
            <person name="Cichocki N."/>
            <person name="Veneault-Fourrey C."/>
            <person name="LaButti K."/>
            <person name="Lindquist E.A."/>
            <person name="Lipzen A."/>
            <person name="Lundell T."/>
            <person name="Morin E."/>
            <person name="Murat C."/>
            <person name="Riley R."/>
            <person name="Ohm R."/>
            <person name="Sun H."/>
            <person name="Tunlid A."/>
            <person name="Henrissat B."/>
            <person name="Grigoriev I.V."/>
            <person name="Hibbett D.S."/>
            <person name="Martin F."/>
        </authorList>
    </citation>
    <scope>NUCLEOTIDE SEQUENCE [LARGE SCALE GENOMIC DNA]</scope>
    <source>
        <strain evidence="2">h7</strain>
    </source>
</reference>
<evidence type="ECO:0008006" key="3">
    <source>
        <dbReference type="Google" id="ProtNLM"/>
    </source>
</evidence>
<keyword evidence="2" id="KW-1185">Reference proteome</keyword>
<name>A0A0C2XMR4_HEBCY</name>
<reference evidence="1 2" key="1">
    <citation type="submission" date="2014-04" db="EMBL/GenBank/DDBJ databases">
        <authorList>
            <consortium name="DOE Joint Genome Institute"/>
            <person name="Kuo A."/>
            <person name="Gay G."/>
            <person name="Dore J."/>
            <person name="Kohler A."/>
            <person name="Nagy L.G."/>
            <person name="Floudas D."/>
            <person name="Copeland A."/>
            <person name="Barry K.W."/>
            <person name="Cichocki N."/>
            <person name="Veneault-Fourrey C."/>
            <person name="LaButti K."/>
            <person name="Lindquist E.A."/>
            <person name="Lipzen A."/>
            <person name="Lundell T."/>
            <person name="Morin E."/>
            <person name="Murat C."/>
            <person name="Sun H."/>
            <person name="Tunlid A."/>
            <person name="Henrissat B."/>
            <person name="Grigoriev I.V."/>
            <person name="Hibbett D.S."/>
            <person name="Martin F."/>
            <person name="Nordberg H.P."/>
            <person name="Cantor M.N."/>
            <person name="Hua S.X."/>
        </authorList>
    </citation>
    <scope>NUCLEOTIDE SEQUENCE [LARGE SCALE GENOMIC DNA]</scope>
    <source>
        <strain evidence="2">h7</strain>
    </source>
</reference>
<evidence type="ECO:0000313" key="2">
    <source>
        <dbReference type="Proteomes" id="UP000053424"/>
    </source>
</evidence>
<dbReference type="EMBL" id="KN831787">
    <property type="protein sequence ID" value="KIM38988.1"/>
    <property type="molecule type" value="Genomic_DNA"/>
</dbReference>
<protein>
    <recommendedName>
        <fullName evidence="3">Aminoglycoside phosphotransferase domain-containing protein</fullName>
    </recommendedName>
</protein>
<proteinExistence type="predicted"/>
<evidence type="ECO:0000313" key="1">
    <source>
        <dbReference type="EMBL" id="KIM38988.1"/>
    </source>
</evidence>
<organism evidence="1 2">
    <name type="scientific">Hebeloma cylindrosporum</name>
    <dbReference type="NCBI Taxonomy" id="76867"/>
    <lineage>
        <taxon>Eukaryota</taxon>
        <taxon>Fungi</taxon>
        <taxon>Dikarya</taxon>
        <taxon>Basidiomycota</taxon>
        <taxon>Agaricomycotina</taxon>
        <taxon>Agaricomycetes</taxon>
        <taxon>Agaricomycetidae</taxon>
        <taxon>Agaricales</taxon>
        <taxon>Agaricineae</taxon>
        <taxon>Hymenogastraceae</taxon>
        <taxon>Hebeloma</taxon>
    </lineage>
</organism>
<dbReference type="STRING" id="686832.A0A0C2XMR4"/>
<dbReference type="HOGENOM" id="CLU_897310_0_0_1"/>
<dbReference type="OrthoDB" id="8300194at2759"/>
<dbReference type="Proteomes" id="UP000053424">
    <property type="component" value="Unassembled WGS sequence"/>
</dbReference>
<accession>A0A0C2XMR4</accession>
<dbReference type="AlphaFoldDB" id="A0A0C2XMR4"/>
<sequence>MVVVNEQPGFPSLALLNLAGPRVPSELDDAEPGYIHSVAPDPRRLDPLDNPRITKEKGCIRITDQKKYYKFEGKEGPVFIKRNLTPSEYLVNLAGNLRIPTYVPDDKKAPVIKVLEGYVAQLHTIKLDTMGGLSGGVIVPYRVALHTPQHQLLKPRKAPTAEFVPCHNDLGEQNIIADGTTLKIICILYAGLYPPFERAFYLRVSLHPENYWKLTTAYDRTRPGSLDNLTTTSNIPLGLRSRMENPTQSHPCLVLEKQMRSGTCTTYKELPSSEFGEITMISGIDSRLQGRAASSDSRPTTPAIVNLLSF</sequence>
<gene>
    <name evidence="1" type="ORF">M413DRAFT_29569</name>
</gene>